<dbReference type="Gene3D" id="2.60.120.10">
    <property type="entry name" value="Jelly Rolls"/>
    <property type="match status" value="3"/>
</dbReference>
<evidence type="ECO:0000256" key="11">
    <source>
        <dbReference type="PROSITE-ProRule" id="PRU10141"/>
    </source>
</evidence>
<feature type="domain" description="Cyclic nucleotide-binding" evidence="13">
    <location>
        <begin position="85"/>
        <end position="199"/>
    </location>
</feature>
<dbReference type="InterPro" id="IPR014710">
    <property type="entry name" value="RmlC-like_jellyroll"/>
</dbReference>
<proteinExistence type="predicted"/>
<accession>A0A813I8S1</accession>
<dbReference type="InterPro" id="IPR011009">
    <property type="entry name" value="Kinase-like_dom_sf"/>
</dbReference>
<keyword evidence="2" id="KW-0723">Serine/threonine-protein kinase</keyword>
<dbReference type="GO" id="GO:0004691">
    <property type="term" value="F:cAMP-dependent protein kinase activity"/>
    <property type="evidence" value="ECO:0007669"/>
    <property type="project" value="TreeGrafter"/>
</dbReference>
<evidence type="ECO:0000256" key="9">
    <source>
        <dbReference type="ARBA" id="ARBA00022992"/>
    </source>
</evidence>
<dbReference type="InterPro" id="IPR000595">
    <property type="entry name" value="cNMP-bd_dom"/>
</dbReference>
<evidence type="ECO:0000256" key="5">
    <source>
        <dbReference type="ARBA" id="ARBA00022741"/>
    </source>
</evidence>
<evidence type="ECO:0000259" key="14">
    <source>
        <dbReference type="SMART" id="SM00220"/>
    </source>
</evidence>
<evidence type="ECO:0000259" key="13">
    <source>
        <dbReference type="SMART" id="SM00100"/>
    </source>
</evidence>
<dbReference type="PANTHER" id="PTHR24353">
    <property type="entry name" value="CYCLIC NUCLEOTIDE-DEPENDENT PROTEIN KINASE"/>
    <property type="match status" value="1"/>
</dbReference>
<dbReference type="SMART" id="SM00100">
    <property type="entry name" value="cNMP"/>
    <property type="match status" value="3"/>
</dbReference>
<evidence type="ECO:0000256" key="4">
    <source>
        <dbReference type="ARBA" id="ARBA00022679"/>
    </source>
</evidence>
<dbReference type="PROSITE" id="PS00108">
    <property type="entry name" value="PROTEIN_KINASE_ST"/>
    <property type="match status" value="1"/>
</dbReference>
<feature type="region of interest" description="Disordered" evidence="12">
    <location>
        <begin position="30"/>
        <end position="68"/>
    </location>
</feature>
<evidence type="ECO:0000256" key="12">
    <source>
        <dbReference type="SAM" id="MobiDB-lite"/>
    </source>
</evidence>
<keyword evidence="6" id="KW-0418">Kinase</keyword>
<dbReference type="Gene3D" id="1.10.510.10">
    <property type="entry name" value="Transferase(Phosphotransferase) domain 1"/>
    <property type="match status" value="1"/>
</dbReference>
<feature type="compositionally biased region" description="Polar residues" evidence="12">
    <location>
        <begin position="35"/>
        <end position="51"/>
    </location>
</feature>
<protein>
    <recommendedName>
        <fullName evidence="10">cGMP-dependent protein kinase</fullName>
    </recommendedName>
</protein>
<dbReference type="GO" id="GO:0005952">
    <property type="term" value="C:cAMP-dependent protein kinase complex"/>
    <property type="evidence" value="ECO:0007669"/>
    <property type="project" value="TreeGrafter"/>
</dbReference>
<dbReference type="Proteomes" id="UP000626109">
    <property type="component" value="Unassembled WGS sequence"/>
</dbReference>
<evidence type="ECO:0000256" key="7">
    <source>
        <dbReference type="ARBA" id="ARBA00022840"/>
    </source>
</evidence>
<dbReference type="GO" id="GO:0030553">
    <property type="term" value="F:cGMP binding"/>
    <property type="evidence" value="ECO:0007669"/>
    <property type="project" value="UniProtKB-KW"/>
</dbReference>
<dbReference type="InterPro" id="IPR017441">
    <property type="entry name" value="Protein_kinase_ATP_BS"/>
</dbReference>
<comment type="cofactor">
    <cofactor evidence="1">
        <name>Mg(2+)</name>
        <dbReference type="ChEBI" id="CHEBI:18420"/>
    </cofactor>
</comment>
<evidence type="ECO:0000256" key="6">
    <source>
        <dbReference type="ARBA" id="ARBA00022777"/>
    </source>
</evidence>
<evidence type="ECO:0000256" key="8">
    <source>
        <dbReference type="ARBA" id="ARBA00022842"/>
    </source>
</evidence>
<dbReference type="PANTHER" id="PTHR24353:SF37">
    <property type="entry name" value="CAMP-DEPENDENT PROTEIN KINASE CATALYTIC SUBUNIT PRKX"/>
    <property type="match status" value="1"/>
</dbReference>
<feature type="domain" description="Cyclic nucleotide-binding" evidence="13">
    <location>
        <begin position="441"/>
        <end position="555"/>
    </location>
</feature>
<dbReference type="EMBL" id="CAJNNW010004718">
    <property type="protein sequence ID" value="CAE8646682.1"/>
    <property type="molecule type" value="Genomic_DNA"/>
</dbReference>
<evidence type="ECO:0000256" key="2">
    <source>
        <dbReference type="ARBA" id="ARBA00022527"/>
    </source>
</evidence>
<keyword evidence="7 11" id="KW-0067">ATP-binding</keyword>
<evidence type="ECO:0000313" key="15">
    <source>
        <dbReference type="EMBL" id="CAE8646682.1"/>
    </source>
</evidence>
<dbReference type="Pfam" id="PF00027">
    <property type="entry name" value="cNMP_binding"/>
    <property type="match status" value="3"/>
</dbReference>
<evidence type="ECO:0000256" key="1">
    <source>
        <dbReference type="ARBA" id="ARBA00001946"/>
    </source>
</evidence>
<dbReference type="GO" id="GO:0005524">
    <property type="term" value="F:ATP binding"/>
    <property type="evidence" value="ECO:0007669"/>
    <property type="project" value="UniProtKB-UniRule"/>
</dbReference>
<dbReference type="Gene3D" id="3.30.200.20">
    <property type="entry name" value="Phosphorylase Kinase, domain 1"/>
    <property type="match status" value="1"/>
</dbReference>
<evidence type="ECO:0000256" key="10">
    <source>
        <dbReference type="ARBA" id="ARBA00024113"/>
    </source>
</evidence>
<keyword evidence="5 11" id="KW-0547">Nucleotide-binding</keyword>
<dbReference type="SMART" id="SM00220">
    <property type="entry name" value="S_TKc"/>
    <property type="match status" value="1"/>
</dbReference>
<name>A0A813I8S1_POLGL</name>
<keyword evidence="4" id="KW-0808">Transferase</keyword>
<reference evidence="15" key="1">
    <citation type="submission" date="2021-02" db="EMBL/GenBank/DDBJ databases">
        <authorList>
            <person name="Dougan E. K."/>
            <person name="Rhodes N."/>
            <person name="Thang M."/>
            <person name="Chan C."/>
        </authorList>
    </citation>
    <scope>NUCLEOTIDE SEQUENCE</scope>
</reference>
<dbReference type="SUPFAM" id="SSF56112">
    <property type="entry name" value="Protein kinase-like (PK-like)"/>
    <property type="match status" value="1"/>
</dbReference>
<dbReference type="CDD" id="cd00038">
    <property type="entry name" value="CAP_ED"/>
    <property type="match status" value="3"/>
</dbReference>
<dbReference type="InterPro" id="IPR008271">
    <property type="entry name" value="Ser/Thr_kinase_AS"/>
</dbReference>
<dbReference type="InterPro" id="IPR000719">
    <property type="entry name" value="Prot_kinase_dom"/>
</dbReference>
<dbReference type="AlphaFoldDB" id="A0A813I8S1"/>
<gene>
    <name evidence="15" type="ORF">PGLA2088_LOCUS5017</name>
</gene>
<dbReference type="SUPFAM" id="SSF51206">
    <property type="entry name" value="cAMP-binding domain-like"/>
    <property type="match status" value="3"/>
</dbReference>
<keyword evidence="3" id="KW-0140">cGMP</keyword>
<evidence type="ECO:0000313" key="16">
    <source>
        <dbReference type="Proteomes" id="UP000626109"/>
    </source>
</evidence>
<evidence type="ECO:0000256" key="3">
    <source>
        <dbReference type="ARBA" id="ARBA00022535"/>
    </source>
</evidence>
<keyword evidence="9" id="KW-0142">cGMP-binding</keyword>
<sequence>MGHQFSNLVMRGPCGPWVPGEFDLLPDYSRMQLDDGTSSPSRPSNRGSHSSVPRGEEAMPSRRRQRAKAGMDRHLIASALRSSPLFRDVESDEIGRLTDAMEYYEFNLGDVLVKEGGLSSYLFVSSTVGLDLVIQGATAASLGPGQIFGELALLQKCVQSCSVVATRPQTGVWAADSDCFRQAILSTVMNKSTELRDFLGSCVPLLKGLTIRQLDCIADLCTVQTFLPGDVPVRFGSELNHVFFVKTGLLRSVPTHGEAAGLLGIGSCIGEKLLLYKESTGASAEVTKRCELLRVSARKLRQVLGKQPAAIKLQQDLLRSSFELSGLFSAWTYLQISSVTQAMELKEFSPGARIPADVGPFVVLDGVLNQAEGKKNISGQLFATRCPGTAGVAELLGVHEIPLVAGQGGCRLAVLPPRMSRSSDSEGICSRMVHVMSRVSLFRHLKPSQLNFLVQSATSFIYRQGEDVLCQGASCTRLYVLVSGEVDTVVDGRSTRRLVPPASFGDRALLLEELSAATVRVVSDEAEVWMIDRGSLLQVVDDKAEALEQLLYRAGLQDPGIRLKDLKRLAKLGCGTSGTVWLVKHTGSSFRYALKQMEKVDGKVPPEVQREIEILSENDHPFLMQMVKSLETPTSIYVLAEYIDGGELHAAMRTIPTVFSRSQAMFYIGSLLLMLEPLQERSVVYRDLKPENIMLDEKGYLKLIDFGTAKRLGAKCGRTFTMVGTTHYMAPEVMRGKGYGLEVDVWALGVILYELVCGHLPFGEHAETTREVCKAVLAGNLELPDDLEKCVHAMLVALLEPRPQQRLGCGEEGFEEMKANSFFDTSTLPGTKDGLDQADSPNHSDYFAKLLSRQLKPPIELKRRAIPNGDGEILTEAEELCNGHG</sequence>
<dbReference type="InterPro" id="IPR018490">
    <property type="entry name" value="cNMP-bd_dom_sf"/>
</dbReference>
<dbReference type="PROSITE" id="PS00107">
    <property type="entry name" value="PROTEIN_KINASE_ATP"/>
    <property type="match status" value="1"/>
</dbReference>
<feature type="domain" description="Protein kinase" evidence="14">
    <location>
        <begin position="566"/>
        <end position="823"/>
    </location>
</feature>
<feature type="domain" description="Cyclic nucleotide-binding" evidence="13">
    <location>
        <begin position="205"/>
        <end position="321"/>
    </location>
</feature>
<comment type="caution">
    <text evidence="15">The sequence shown here is derived from an EMBL/GenBank/DDBJ whole genome shotgun (WGS) entry which is preliminary data.</text>
</comment>
<feature type="binding site" evidence="11">
    <location>
        <position position="595"/>
    </location>
    <ligand>
        <name>ATP</name>
        <dbReference type="ChEBI" id="CHEBI:30616"/>
    </ligand>
</feature>
<organism evidence="15 16">
    <name type="scientific">Polarella glacialis</name>
    <name type="common">Dinoflagellate</name>
    <dbReference type="NCBI Taxonomy" id="89957"/>
    <lineage>
        <taxon>Eukaryota</taxon>
        <taxon>Sar</taxon>
        <taxon>Alveolata</taxon>
        <taxon>Dinophyceae</taxon>
        <taxon>Suessiales</taxon>
        <taxon>Suessiaceae</taxon>
        <taxon>Polarella</taxon>
    </lineage>
</organism>
<keyword evidence="8" id="KW-0460">Magnesium</keyword>
<dbReference type="Pfam" id="PF00069">
    <property type="entry name" value="Pkinase"/>
    <property type="match status" value="1"/>
</dbReference>